<dbReference type="EMBL" id="BMES01000002">
    <property type="protein sequence ID" value="GGH24205.1"/>
    <property type="molecule type" value="Genomic_DNA"/>
</dbReference>
<reference evidence="3" key="2">
    <citation type="submission" date="2020-09" db="EMBL/GenBank/DDBJ databases">
        <authorList>
            <person name="Sun Q."/>
            <person name="Zhou Y."/>
        </authorList>
    </citation>
    <scope>NUCLEOTIDE SEQUENCE</scope>
    <source>
        <strain evidence="3">CGMCC 1.12214</strain>
    </source>
</reference>
<dbReference type="PANTHER" id="PTHR42928:SF5">
    <property type="entry name" value="BLR1237 PROTEIN"/>
    <property type="match status" value="1"/>
</dbReference>
<evidence type="ECO:0000256" key="2">
    <source>
        <dbReference type="SAM" id="SignalP"/>
    </source>
</evidence>
<keyword evidence="2" id="KW-0732">Signal</keyword>
<dbReference type="CDD" id="cd07012">
    <property type="entry name" value="PBP2_Bug_TTT"/>
    <property type="match status" value="1"/>
</dbReference>
<evidence type="ECO:0008006" key="5">
    <source>
        <dbReference type="Google" id="ProtNLM"/>
    </source>
</evidence>
<sequence length="319" mass="33081">MKNLFAAILLLASGAAAVADTYPSKPITLVVGFAPGGGVDVVARQLAEQLSKQMGQRVTVLNKAGAGGNIAAETVAKAEPDGYTLLAENLGIVSINPYLYDMKSFDPEKDFAHIARTVVTPLLIAVPKTSPAKTVADFIALAKEKPGALNYGSGGVGNINHLAVELFASREGVKLQHVPFRGSAPAINELVAGRIDLIVDGVNLVQPFAESGDIRALALTGAARSNTAPDVPTAAEAGVKDFVVLGWQGLAAPAGTPREVLARLDAEVRAALGDPVLANVLSKQGTDPAYLGPDAYASFIAAEKQRWKTVVQETGAQIK</sequence>
<comment type="caution">
    <text evidence="3">The sequence shown here is derived from an EMBL/GenBank/DDBJ whole genome shotgun (WGS) entry which is preliminary data.</text>
</comment>
<dbReference type="InterPro" id="IPR042100">
    <property type="entry name" value="Bug_dom1"/>
</dbReference>
<evidence type="ECO:0000256" key="1">
    <source>
        <dbReference type="ARBA" id="ARBA00006987"/>
    </source>
</evidence>
<feature type="signal peptide" evidence="2">
    <location>
        <begin position="1"/>
        <end position="19"/>
    </location>
</feature>
<dbReference type="InterPro" id="IPR005064">
    <property type="entry name" value="BUG"/>
</dbReference>
<proteinExistence type="inferred from homology"/>
<dbReference type="Proteomes" id="UP000603912">
    <property type="component" value="Unassembled WGS sequence"/>
</dbReference>
<dbReference type="PANTHER" id="PTHR42928">
    <property type="entry name" value="TRICARBOXYLATE-BINDING PROTEIN"/>
    <property type="match status" value="1"/>
</dbReference>
<dbReference type="Gene3D" id="3.40.190.10">
    <property type="entry name" value="Periplasmic binding protein-like II"/>
    <property type="match status" value="1"/>
</dbReference>
<protein>
    <recommendedName>
        <fullName evidence="5">Tripartite tricarboxylate transporter substrate binding protein</fullName>
    </recommendedName>
</protein>
<evidence type="ECO:0000313" key="3">
    <source>
        <dbReference type="EMBL" id="GGH24205.1"/>
    </source>
</evidence>
<dbReference type="Pfam" id="PF03401">
    <property type="entry name" value="TctC"/>
    <property type="match status" value="1"/>
</dbReference>
<organism evidence="3 4">
    <name type="scientific">Alsobacter metallidurans</name>
    <dbReference type="NCBI Taxonomy" id="340221"/>
    <lineage>
        <taxon>Bacteria</taxon>
        <taxon>Pseudomonadati</taxon>
        <taxon>Pseudomonadota</taxon>
        <taxon>Alphaproteobacteria</taxon>
        <taxon>Hyphomicrobiales</taxon>
        <taxon>Alsobacteraceae</taxon>
        <taxon>Alsobacter</taxon>
    </lineage>
</organism>
<evidence type="ECO:0000313" key="4">
    <source>
        <dbReference type="Proteomes" id="UP000603912"/>
    </source>
</evidence>
<feature type="chain" id="PRO_5037608844" description="Tripartite tricarboxylate transporter substrate binding protein" evidence="2">
    <location>
        <begin position="20"/>
        <end position="319"/>
    </location>
</feature>
<dbReference type="AlphaFoldDB" id="A0A917I9U4"/>
<dbReference type="PIRSF" id="PIRSF017082">
    <property type="entry name" value="YflP"/>
    <property type="match status" value="1"/>
</dbReference>
<accession>A0A917I9U4</accession>
<keyword evidence="4" id="KW-1185">Reference proteome</keyword>
<reference evidence="3" key="1">
    <citation type="journal article" date="2014" name="Int. J. Syst. Evol. Microbiol.">
        <title>Complete genome sequence of Corynebacterium casei LMG S-19264T (=DSM 44701T), isolated from a smear-ripened cheese.</title>
        <authorList>
            <consortium name="US DOE Joint Genome Institute (JGI-PGF)"/>
            <person name="Walter F."/>
            <person name="Albersmeier A."/>
            <person name="Kalinowski J."/>
            <person name="Ruckert C."/>
        </authorList>
    </citation>
    <scope>NUCLEOTIDE SEQUENCE</scope>
    <source>
        <strain evidence="3">CGMCC 1.12214</strain>
    </source>
</reference>
<dbReference type="SUPFAM" id="SSF53850">
    <property type="entry name" value="Periplasmic binding protein-like II"/>
    <property type="match status" value="1"/>
</dbReference>
<name>A0A917I9U4_9HYPH</name>
<dbReference type="RefSeq" id="WP_188518578.1">
    <property type="nucleotide sequence ID" value="NZ_BMES01000002.1"/>
</dbReference>
<gene>
    <name evidence="3" type="ORF">GCM10007036_30440</name>
</gene>
<dbReference type="Gene3D" id="3.40.190.150">
    <property type="entry name" value="Bordetella uptake gene, domain 1"/>
    <property type="match status" value="1"/>
</dbReference>
<comment type="similarity">
    <text evidence="1">Belongs to the UPF0065 (bug) family.</text>
</comment>